<comment type="catalytic activity">
    <reaction evidence="1">
        <text>Hydrolysis of (1-&gt;4)-beta-linkages between N-acetylmuramic acid and N-acetyl-D-glucosamine residues in a peptidoglycan and between N-acetyl-D-glucosamine residues in chitodextrins.</text>
        <dbReference type="EC" id="3.2.1.17"/>
    </reaction>
</comment>
<dbReference type="Pfam" id="PF00062">
    <property type="entry name" value="Lys"/>
    <property type="match status" value="1"/>
</dbReference>
<proteinExistence type="inferred from homology"/>
<evidence type="ECO:0000256" key="1">
    <source>
        <dbReference type="ARBA" id="ARBA00000632"/>
    </source>
</evidence>
<dbReference type="SUPFAM" id="SSF53955">
    <property type="entry name" value="Lysozyme-like"/>
    <property type="match status" value="1"/>
</dbReference>
<dbReference type="OrthoDB" id="17373at2759"/>
<reference evidence="12" key="1">
    <citation type="submission" date="2021-12" db="EMBL/GenBank/DDBJ databases">
        <authorList>
            <person name="King R."/>
        </authorList>
    </citation>
    <scope>NUCLEOTIDE SEQUENCE</scope>
</reference>
<keyword evidence="5" id="KW-0081">Bacteriolytic enzyme</keyword>
<dbReference type="EC" id="3.2.1.17" evidence="2"/>
<evidence type="ECO:0000256" key="9">
    <source>
        <dbReference type="ARBA" id="ARBA00031262"/>
    </source>
</evidence>
<evidence type="ECO:0000256" key="10">
    <source>
        <dbReference type="RuleBase" id="RU004440"/>
    </source>
</evidence>
<dbReference type="EMBL" id="OU893335">
    <property type="protein sequence ID" value="CAG9792363.1"/>
    <property type="molecule type" value="Genomic_DNA"/>
</dbReference>
<evidence type="ECO:0000313" key="12">
    <source>
        <dbReference type="EMBL" id="CAG9792363.1"/>
    </source>
</evidence>
<evidence type="ECO:0000259" key="11">
    <source>
        <dbReference type="PROSITE" id="PS00128"/>
    </source>
</evidence>
<dbReference type="GO" id="GO:0031640">
    <property type="term" value="P:killing of cells of another organism"/>
    <property type="evidence" value="ECO:0007669"/>
    <property type="project" value="UniProtKB-KW"/>
</dbReference>
<dbReference type="Gene3D" id="1.10.530.10">
    <property type="match status" value="1"/>
</dbReference>
<evidence type="ECO:0000256" key="4">
    <source>
        <dbReference type="ARBA" id="ARBA00022529"/>
    </source>
</evidence>
<comment type="similarity">
    <text evidence="10">Belongs to the glycosyl hydrolase 22 family.</text>
</comment>
<accession>A0A9N9RAA7</accession>
<dbReference type="AlphaFoldDB" id="A0A9N9RAA7"/>
<dbReference type="InterPro" id="IPR001916">
    <property type="entry name" value="Glyco_hydro_22"/>
</dbReference>
<dbReference type="Proteomes" id="UP001153714">
    <property type="component" value="Chromosome 4"/>
</dbReference>
<reference evidence="12" key="2">
    <citation type="submission" date="2022-10" db="EMBL/GenBank/DDBJ databases">
        <authorList>
            <consortium name="ENA_rothamsted_submissions"/>
            <consortium name="culmorum"/>
            <person name="King R."/>
        </authorList>
    </citation>
    <scope>NUCLEOTIDE SEQUENCE</scope>
</reference>
<organism evidence="12 13">
    <name type="scientific">Diatraea saccharalis</name>
    <name type="common">sugarcane borer</name>
    <dbReference type="NCBI Taxonomy" id="40085"/>
    <lineage>
        <taxon>Eukaryota</taxon>
        <taxon>Metazoa</taxon>
        <taxon>Ecdysozoa</taxon>
        <taxon>Arthropoda</taxon>
        <taxon>Hexapoda</taxon>
        <taxon>Insecta</taxon>
        <taxon>Pterygota</taxon>
        <taxon>Neoptera</taxon>
        <taxon>Endopterygota</taxon>
        <taxon>Lepidoptera</taxon>
        <taxon>Glossata</taxon>
        <taxon>Ditrysia</taxon>
        <taxon>Pyraloidea</taxon>
        <taxon>Crambidae</taxon>
        <taxon>Crambinae</taxon>
        <taxon>Diatraea</taxon>
    </lineage>
</organism>
<dbReference type="PANTHER" id="PTHR11407:SF63">
    <property type="entry name" value="LYSOZYME C"/>
    <property type="match status" value="1"/>
</dbReference>
<dbReference type="InterPro" id="IPR019799">
    <property type="entry name" value="Glyco_hydro_22_CS"/>
</dbReference>
<keyword evidence="6" id="KW-0378">Hydrolase</keyword>
<evidence type="ECO:0000256" key="8">
    <source>
        <dbReference type="ARBA" id="ARBA00023295"/>
    </source>
</evidence>
<evidence type="ECO:0000256" key="2">
    <source>
        <dbReference type="ARBA" id="ARBA00012732"/>
    </source>
</evidence>
<dbReference type="GO" id="GO:0042742">
    <property type="term" value="P:defense response to bacterium"/>
    <property type="evidence" value="ECO:0007669"/>
    <property type="project" value="UniProtKB-KW"/>
</dbReference>
<evidence type="ECO:0000256" key="3">
    <source>
        <dbReference type="ARBA" id="ARBA00020438"/>
    </source>
</evidence>
<dbReference type="CDD" id="cd16899">
    <property type="entry name" value="LYZ_C_invert"/>
    <property type="match status" value="1"/>
</dbReference>
<keyword evidence="13" id="KW-1185">Reference proteome</keyword>
<name>A0A9N9RAA7_9NEOP</name>
<dbReference type="PRINTS" id="PR00135">
    <property type="entry name" value="LYZLACT"/>
</dbReference>
<feature type="domain" description="Glycosyl hydrolases family 22 (GH22)" evidence="11">
    <location>
        <begin position="96"/>
        <end position="114"/>
    </location>
</feature>
<dbReference type="InterPro" id="IPR023346">
    <property type="entry name" value="Lysozyme-like_dom_sf"/>
</dbReference>
<keyword evidence="8" id="KW-0326">Glycosidase</keyword>
<gene>
    <name evidence="12" type="ORF">DIATSA_LOCUS9902</name>
</gene>
<sequence length="191" mass="22357">MKKLLLLSMKKNLIIVLCFCVYLSDCVKFTRCKLASELLKTKLIEKTFLGNWVCLIEKVSNRDTAAFHVTPSGKKLYGLYQIPNKWCREGKKGGDCNVACESLLDDDIRDDTACAQLIFYREGFKYWSQWTIRCKNDDLITKEIYKCPDLSSRRSPESDITLVARLRRRLARREVLQSNLYTYYGINNWIR</sequence>
<dbReference type="PANTHER" id="PTHR11407">
    <property type="entry name" value="LYSOZYME C"/>
    <property type="match status" value="1"/>
</dbReference>
<dbReference type="PROSITE" id="PS51348">
    <property type="entry name" value="GLYCOSYL_HYDROL_F22_2"/>
    <property type="match status" value="1"/>
</dbReference>
<protein>
    <recommendedName>
        <fullName evidence="3">Lysozyme</fullName>
        <ecNumber evidence="2">3.2.1.17</ecNumber>
    </recommendedName>
    <alternativeName>
        <fullName evidence="9">1,4-beta-N-acetylmuramidase</fullName>
    </alternativeName>
</protein>
<keyword evidence="4" id="KW-0929">Antimicrobial</keyword>
<dbReference type="GO" id="GO:0003796">
    <property type="term" value="F:lysozyme activity"/>
    <property type="evidence" value="ECO:0007669"/>
    <property type="project" value="UniProtKB-EC"/>
</dbReference>
<evidence type="ECO:0000313" key="13">
    <source>
        <dbReference type="Proteomes" id="UP001153714"/>
    </source>
</evidence>
<evidence type="ECO:0000256" key="6">
    <source>
        <dbReference type="ARBA" id="ARBA00022801"/>
    </source>
</evidence>
<dbReference type="PROSITE" id="PS00128">
    <property type="entry name" value="GLYCOSYL_HYDROL_F22_1"/>
    <property type="match status" value="1"/>
</dbReference>
<evidence type="ECO:0000256" key="7">
    <source>
        <dbReference type="ARBA" id="ARBA00023157"/>
    </source>
</evidence>
<evidence type="ECO:0000256" key="5">
    <source>
        <dbReference type="ARBA" id="ARBA00022638"/>
    </source>
</evidence>
<keyword evidence="7" id="KW-1015">Disulfide bond</keyword>
<dbReference type="SMART" id="SM00263">
    <property type="entry name" value="LYZ1"/>
    <property type="match status" value="1"/>
</dbReference>